<dbReference type="AlphaFoldDB" id="A0A2P2QEE0"/>
<sequence>MERLFFSFDEMNLFCKSWIENRRPQQVAFTHFPVKTIGNHN</sequence>
<protein>
    <submittedName>
        <fullName evidence="1">Uncharacterized protein</fullName>
    </submittedName>
</protein>
<name>A0A2P2QEE0_RHIMU</name>
<accession>A0A2P2QEE0</accession>
<evidence type="ECO:0000313" key="1">
    <source>
        <dbReference type="EMBL" id="MBX65362.1"/>
    </source>
</evidence>
<proteinExistence type="predicted"/>
<organism evidence="1">
    <name type="scientific">Rhizophora mucronata</name>
    <name type="common">Asiatic mangrove</name>
    <dbReference type="NCBI Taxonomy" id="61149"/>
    <lineage>
        <taxon>Eukaryota</taxon>
        <taxon>Viridiplantae</taxon>
        <taxon>Streptophyta</taxon>
        <taxon>Embryophyta</taxon>
        <taxon>Tracheophyta</taxon>
        <taxon>Spermatophyta</taxon>
        <taxon>Magnoliopsida</taxon>
        <taxon>eudicotyledons</taxon>
        <taxon>Gunneridae</taxon>
        <taxon>Pentapetalae</taxon>
        <taxon>rosids</taxon>
        <taxon>fabids</taxon>
        <taxon>Malpighiales</taxon>
        <taxon>Rhizophoraceae</taxon>
        <taxon>Rhizophora</taxon>
    </lineage>
</organism>
<dbReference type="EMBL" id="GGEC01084878">
    <property type="protein sequence ID" value="MBX65362.1"/>
    <property type="molecule type" value="Transcribed_RNA"/>
</dbReference>
<reference evidence="1" key="1">
    <citation type="submission" date="2018-02" db="EMBL/GenBank/DDBJ databases">
        <title>Rhizophora mucronata_Transcriptome.</title>
        <authorList>
            <person name="Meera S.P."/>
            <person name="Sreeshan A."/>
            <person name="Augustine A."/>
        </authorList>
    </citation>
    <scope>NUCLEOTIDE SEQUENCE</scope>
    <source>
        <tissue evidence="1">Leaf</tissue>
    </source>
</reference>